<evidence type="ECO:0000256" key="1">
    <source>
        <dbReference type="SAM" id="MobiDB-lite"/>
    </source>
</evidence>
<feature type="compositionally biased region" description="Basic and acidic residues" evidence="1">
    <location>
        <begin position="164"/>
        <end position="186"/>
    </location>
</feature>
<feature type="region of interest" description="Disordered" evidence="1">
    <location>
        <begin position="164"/>
        <end position="199"/>
    </location>
</feature>
<comment type="caution">
    <text evidence="2">The sequence shown here is derived from an EMBL/GenBank/DDBJ whole genome shotgun (WGS) entry which is preliminary data.</text>
</comment>
<protein>
    <submittedName>
        <fullName evidence="2">Uncharacterized protein</fullName>
    </submittedName>
</protein>
<name>A0A2P4ZNC3_9HYPO</name>
<feature type="compositionally biased region" description="Basic and acidic residues" evidence="1">
    <location>
        <begin position="93"/>
        <end position="114"/>
    </location>
</feature>
<dbReference type="AlphaFoldDB" id="A0A2P4ZNC3"/>
<reference evidence="2 3" key="1">
    <citation type="journal article" date="2016" name="Genome Announc.">
        <title>Draft Whole-Genome Sequence of Trichoderma gamsii T6085, a Promising Biocontrol Agent of Fusarium Head Blight on Wheat.</title>
        <authorList>
            <person name="Baroncelli R."/>
            <person name="Zapparata A."/>
            <person name="Piaggeschi G."/>
            <person name="Sarrocco S."/>
            <person name="Vannacci G."/>
        </authorList>
    </citation>
    <scope>NUCLEOTIDE SEQUENCE [LARGE SCALE GENOMIC DNA]</scope>
    <source>
        <strain evidence="2 3">T6085</strain>
    </source>
</reference>
<evidence type="ECO:0000313" key="3">
    <source>
        <dbReference type="Proteomes" id="UP000054821"/>
    </source>
</evidence>
<feature type="compositionally biased region" description="Basic residues" evidence="1">
    <location>
        <begin position="187"/>
        <end position="199"/>
    </location>
</feature>
<accession>A0A2P4ZNC3</accession>
<proteinExistence type="predicted"/>
<keyword evidence="3" id="KW-1185">Reference proteome</keyword>
<feature type="compositionally biased region" description="Basic and acidic residues" evidence="1">
    <location>
        <begin position="17"/>
        <end position="43"/>
    </location>
</feature>
<feature type="compositionally biased region" description="Basic and acidic residues" evidence="1">
    <location>
        <begin position="126"/>
        <end position="140"/>
    </location>
</feature>
<dbReference type="GeneID" id="29983468"/>
<gene>
    <name evidence="2" type="ORF">TGAM01_v205225</name>
</gene>
<dbReference type="EMBL" id="JPDN02000016">
    <property type="protein sequence ID" value="PON25788.1"/>
    <property type="molecule type" value="Genomic_DNA"/>
</dbReference>
<sequence>MSLSKEGMPKGAVAATDGRRQGRKDSSKGETSKGESSKGESSKGESWLQLGKGGKEARGTARNFFSLYRESSREESESESEAASRMQPLTPHAGDDEKRGGKEKKKADKGKAVYRDPWVMTNPDVQVEKKREVEPKKDEGETSGLWGALAKLRLDYDEYQEERELNQKLQREHEQELEQKREQEQKRKQKLKLKLQLKQKQAKKRREHVVPYHEAEDGWMVVSEGLDEWDFTEEIGRVLPH</sequence>
<dbReference type="Proteomes" id="UP000054821">
    <property type="component" value="Unassembled WGS sequence"/>
</dbReference>
<dbReference type="RefSeq" id="XP_018663423.1">
    <property type="nucleotide sequence ID" value="XM_018803385.1"/>
</dbReference>
<evidence type="ECO:0000313" key="2">
    <source>
        <dbReference type="EMBL" id="PON25788.1"/>
    </source>
</evidence>
<organism evidence="2 3">
    <name type="scientific">Trichoderma gamsii</name>
    <dbReference type="NCBI Taxonomy" id="398673"/>
    <lineage>
        <taxon>Eukaryota</taxon>
        <taxon>Fungi</taxon>
        <taxon>Dikarya</taxon>
        <taxon>Ascomycota</taxon>
        <taxon>Pezizomycotina</taxon>
        <taxon>Sordariomycetes</taxon>
        <taxon>Hypocreomycetidae</taxon>
        <taxon>Hypocreales</taxon>
        <taxon>Hypocreaceae</taxon>
        <taxon>Trichoderma</taxon>
    </lineage>
</organism>
<feature type="region of interest" description="Disordered" evidence="1">
    <location>
        <begin position="1"/>
        <end position="144"/>
    </location>
</feature>